<protein>
    <recommendedName>
        <fullName evidence="5">Acid phosphatase</fullName>
    </recommendedName>
</protein>
<comment type="caution">
    <text evidence="3">The sequence shown here is derived from an EMBL/GenBank/DDBJ whole genome shotgun (WGS) entry which is preliminary data.</text>
</comment>
<accession>A0AAW1P8G1</accession>
<evidence type="ECO:0000256" key="1">
    <source>
        <dbReference type="ARBA" id="ARBA00005375"/>
    </source>
</evidence>
<dbReference type="PANTHER" id="PTHR11567:SF207">
    <property type="entry name" value="LYSOPHOSPHATIDIC ACID PHOSPHATASE TYPE 6"/>
    <property type="match status" value="1"/>
</dbReference>
<dbReference type="InterPro" id="IPR033379">
    <property type="entry name" value="Acid_Pase_AS"/>
</dbReference>
<dbReference type="GO" id="GO:0016791">
    <property type="term" value="F:phosphatase activity"/>
    <property type="evidence" value="ECO:0007669"/>
    <property type="project" value="TreeGrafter"/>
</dbReference>
<dbReference type="AlphaFoldDB" id="A0AAW1P8G1"/>
<dbReference type="SUPFAM" id="SSF53254">
    <property type="entry name" value="Phosphoglycerate mutase-like"/>
    <property type="match status" value="1"/>
</dbReference>
<evidence type="ECO:0000313" key="4">
    <source>
        <dbReference type="Proteomes" id="UP001465755"/>
    </source>
</evidence>
<proteinExistence type="inferred from homology"/>
<evidence type="ECO:0008006" key="5">
    <source>
        <dbReference type="Google" id="ProtNLM"/>
    </source>
</evidence>
<name>A0AAW1P8G1_9CHLO</name>
<feature type="compositionally biased region" description="Polar residues" evidence="2">
    <location>
        <begin position="293"/>
        <end position="308"/>
    </location>
</feature>
<reference evidence="3 4" key="1">
    <citation type="journal article" date="2024" name="Nat. Commun.">
        <title>Phylogenomics reveals the evolutionary origins of lichenization in chlorophyte algae.</title>
        <authorList>
            <person name="Puginier C."/>
            <person name="Libourel C."/>
            <person name="Otte J."/>
            <person name="Skaloud P."/>
            <person name="Haon M."/>
            <person name="Grisel S."/>
            <person name="Petersen M."/>
            <person name="Berrin J.G."/>
            <person name="Delaux P.M."/>
            <person name="Dal Grande F."/>
            <person name="Keller J."/>
        </authorList>
    </citation>
    <scope>NUCLEOTIDE SEQUENCE [LARGE SCALE GENOMIC DNA]</scope>
    <source>
        <strain evidence="3 4">SAG 2036</strain>
    </source>
</reference>
<dbReference type="PROSITE" id="PS00616">
    <property type="entry name" value="HIS_ACID_PHOSPHAT_1"/>
    <property type="match status" value="1"/>
</dbReference>
<dbReference type="CDD" id="cd07061">
    <property type="entry name" value="HP_HAP_like"/>
    <property type="match status" value="1"/>
</dbReference>
<dbReference type="EMBL" id="JALJOQ010000053">
    <property type="protein sequence ID" value="KAK9804074.1"/>
    <property type="molecule type" value="Genomic_DNA"/>
</dbReference>
<keyword evidence="4" id="KW-1185">Reference proteome</keyword>
<feature type="region of interest" description="Disordered" evidence="2">
    <location>
        <begin position="284"/>
        <end position="308"/>
    </location>
</feature>
<gene>
    <name evidence="3" type="ORF">WJX73_002754</name>
</gene>
<dbReference type="InterPro" id="IPR029033">
    <property type="entry name" value="His_PPase_superfam"/>
</dbReference>
<sequence length="308" mass="33918">MFEEGPGALDNAQLRLVQVIFRHGARTPLTPEKPFWEGGCHKGQLTLLGQEQTRALGSWLRQRYMDQMHFLEPQLEHAGVLSARTTHFQRTIATLQGVLTGLYPDAAESGITIPAVTAGDGNEIMSGGTHDLPGGKGHPPFVELLDCHHLSQSHSKATPCDYDDHLATAIEAEAVKRMAWAVAPEGDQGKEVLKLGLGHLVNEVVVMPLLRMLQQRFSTWPGYAANIVLELWQGKEEQWVVRALYNGRIMDCHQNSGKGIPLEQFLDQFLLPYQLPMEDHDAYCSVRDPDAEPSNTAQAASGSSVQGI</sequence>
<dbReference type="Gene3D" id="3.40.50.1240">
    <property type="entry name" value="Phosphoglycerate mutase-like"/>
    <property type="match status" value="2"/>
</dbReference>
<dbReference type="InterPro" id="IPR000560">
    <property type="entry name" value="His_Pase_clade-2"/>
</dbReference>
<dbReference type="InterPro" id="IPR050645">
    <property type="entry name" value="Histidine_acid_phosphatase"/>
</dbReference>
<evidence type="ECO:0000313" key="3">
    <source>
        <dbReference type="EMBL" id="KAK9804074.1"/>
    </source>
</evidence>
<organism evidence="3 4">
    <name type="scientific">Symbiochloris irregularis</name>
    <dbReference type="NCBI Taxonomy" id="706552"/>
    <lineage>
        <taxon>Eukaryota</taxon>
        <taxon>Viridiplantae</taxon>
        <taxon>Chlorophyta</taxon>
        <taxon>core chlorophytes</taxon>
        <taxon>Trebouxiophyceae</taxon>
        <taxon>Trebouxiales</taxon>
        <taxon>Trebouxiaceae</taxon>
        <taxon>Symbiochloris</taxon>
    </lineage>
</organism>
<evidence type="ECO:0000256" key="2">
    <source>
        <dbReference type="SAM" id="MobiDB-lite"/>
    </source>
</evidence>
<dbReference type="PANTHER" id="PTHR11567">
    <property type="entry name" value="ACID PHOSPHATASE-RELATED"/>
    <property type="match status" value="1"/>
</dbReference>
<dbReference type="Proteomes" id="UP001465755">
    <property type="component" value="Unassembled WGS sequence"/>
</dbReference>
<dbReference type="Pfam" id="PF00328">
    <property type="entry name" value="His_Phos_2"/>
    <property type="match status" value="1"/>
</dbReference>
<comment type="similarity">
    <text evidence="1">Belongs to the histidine acid phosphatase family.</text>
</comment>